<keyword evidence="2" id="KW-1185">Reference proteome</keyword>
<dbReference type="Proteomes" id="UP000479293">
    <property type="component" value="Unassembled WGS sequence"/>
</dbReference>
<dbReference type="EMBL" id="WHLY01000002">
    <property type="protein sequence ID" value="MPR34744.1"/>
    <property type="molecule type" value="Genomic_DNA"/>
</dbReference>
<evidence type="ECO:0000313" key="1">
    <source>
        <dbReference type="EMBL" id="MPR34744.1"/>
    </source>
</evidence>
<dbReference type="CDD" id="cd14789">
    <property type="entry name" value="Tiki"/>
    <property type="match status" value="1"/>
</dbReference>
<proteinExistence type="predicted"/>
<accession>A0A7C9F9L4</accession>
<reference evidence="1 2" key="1">
    <citation type="submission" date="2019-10" db="EMBL/GenBank/DDBJ databases">
        <title>Draft Genome Sequence of Cytophagaceae sp. SJW1-29.</title>
        <authorList>
            <person name="Choi A."/>
        </authorList>
    </citation>
    <scope>NUCLEOTIDE SEQUENCE [LARGE SCALE GENOMIC DNA]</scope>
    <source>
        <strain evidence="1 2">SJW1-29</strain>
    </source>
</reference>
<name>A0A7C9F9L4_9BACT</name>
<dbReference type="AlphaFoldDB" id="A0A7C9F9L4"/>
<dbReference type="InterPro" id="IPR002816">
    <property type="entry name" value="TraB/PrgY/GumN_fam"/>
</dbReference>
<dbReference type="Pfam" id="PF01963">
    <property type="entry name" value="TraB_PrgY_gumN"/>
    <property type="match status" value="1"/>
</dbReference>
<sequence>MVKYVACFLLLLQPLFGVGQDRPGTLLWEVSKPGVPHTSYLFGTFHEVNATFFSSLPNAVEKLDQSEILYVEEKRSDAQNVAGANNLTFWTREQWEGTLNPDQEKVFASFVEKAEDPTYYTYPPLLLTSALARIYIQNFCDTLNRQSGELMDHFIEKMGHFRNKQVLSLDRSHMDILAEGAKSRDSIQNAGYAKAVIELMDKMLKDDATDCEIVQHYTSFQIDYQLDAPIKTASDAYQLHQRNDAWMVTLDQAFREHPCFVAVGYGHLRFKEGLIGQLRALGYLVKPLPVR</sequence>
<evidence type="ECO:0008006" key="3">
    <source>
        <dbReference type="Google" id="ProtNLM"/>
    </source>
</evidence>
<protein>
    <recommendedName>
        <fullName evidence="3">TraB/GumN family protein</fullName>
    </recommendedName>
</protein>
<gene>
    <name evidence="1" type="ORF">GBK04_15625</name>
</gene>
<comment type="caution">
    <text evidence="1">The sequence shown here is derived from an EMBL/GenBank/DDBJ whole genome shotgun (WGS) entry which is preliminary data.</text>
</comment>
<evidence type="ECO:0000313" key="2">
    <source>
        <dbReference type="Proteomes" id="UP000479293"/>
    </source>
</evidence>
<organism evidence="1 2">
    <name type="scientific">Salmonirosea aquatica</name>
    <dbReference type="NCBI Taxonomy" id="2654236"/>
    <lineage>
        <taxon>Bacteria</taxon>
        <taxon>Pseudomonadati</taxon>
        <taxon>Bacteroidota</taxon>
        <taxon>Cytophagia</taxon>
        <taxon>Cytophagales</taxon>
        <taxon>Spirosomataceae</taxon>
        <taxon>Salmonirosea</taxon>
    </lineage>
</organism>